<accession>A0A8T0MPR4</accession>
<proteinExistence type="predicted"/>
<protein>
    <recommendedName>
        <fullName evidence="4">Myb/SANT-like domain-containing protein</fullName>
    </recommendedName>
</protein>
<dbReference type="PANTHER" id="PTHR45224:SF3">
    <property type="entry name" value="OS11G0506300 PROTEIN"/>
    <property type="match status" value="1"/>
</dbReference>
<dbReference type="AlphaFoldDB" id="A0A8T0MPR4"/>
<evidence type="ECO:0000313" key="3">
    <source>
        <dbReference type="Proteomes" id="UP000823388"/>
    </source>
</evidence>
<reference evidence="2" key="1">
    <citation type="submission" date="2020-05" db="EMBL/GenBank/DDBJ databases">
        <title>WGS assembly of Panicum virgatum.</title>
        <authorList>
            <person name="Lovell J.T."/>
            <person name="Jenkins J."/>
            <person name="Shu S."/>
            <person name="Juenger T.E."/>
            <person name="Schmutz J."/>
        </authorList>
    </citation>
    <scope>NUCLEOTIDE SEQUENCE</scope>
    <source>
        <strain evidence="2">AP13</strain>
    </source>
</reference>
<comment type="caution">
    <text evidence="2">The sequence shown here is derived from an EMBL/GenBank/DDBJ whole genome shotgun (WGS) entry which is preliminary data.</text>
</comment>
<organism evidence="2 3">
    <name type="scientific">Panicum virgatum</name>
    <name type="common">Blackwell switchgrass</name>
    <dbReference type="NCBI Taxonomy" id="38727"/>
    <lineage>
        <taxon>Eukaryota</taxon>
        <taxon>Viridiplantae</taxon>
        <taxon>Streptophyta</taxon>
        <taxon>Embryophyta</taxon>
        <taxon>Tracheophyta</taxon>
        <taxon>Spermatophyta</taxon>
        <taxon>Magnoliopsida</taxon>
        <taxon>Liliopsida</taxon>
        <taxon>Poales</taxon>
        <taxon>Poaceae</taxon>
        <taxon>PACMAD clade</taxon>
        <taxon>Panicoideae</taxon>
        <taxon>Panicodae</taxon>
        <taxon>Paniceae</taxon>
        <taxon>Panicinae</taxon>
        <taxon>Panicum</taxon>
        <taxon>Panicum sect. Hiantes</taxon>
    </lineage>
</organism>
<feature type="region of interest" description="Disordered" evidence="1">
    <location>
        <begin position="50"/>
        <end position="87"/>
    </location>
</feature>
<evidence type="ECO:0008006" key="4">
    <source>
        <dbReference type="Google" id="ProtNLM"/>
    </source>
</evidence>
<dbReference type="EMBL" id="CM029054">
    <property type="protein sequence ID" value="KAG2538483.1"/>
    <property type="molecule type" value="Genomic_DNA"/>
</dbReference>
<evidence type="ECO:0000313" key="2">
    <source>
        <dbReference type="EMBL" id="KAG2538483.1"/>
    </source>
</evidence>
<dbReference type="PANTHER" id="PTHR45224">
    <property type="entry name" value="OS01G0527900 PROTEIN-RELATED"/>
    <property type="match status" value="1"/>
</dbReference>
<name>A0A8T0MPR4_PANVG</name>
<keyword evidence="3" id="KW-1185">Reference proteome</keyword>
<gene>
    <name evidence="2" type="ORF">PVAP13_9NG400614</name>
</gene>
<evidence type="ECO:0000256" key="1">
    <source>
        <dbReference type="SAM" id="MobiDB-lite"/>
    </source>
</evidence>
<sequence length="333" mass="37907">MGSENLQSAAAACELLAASMARQRKDIAARARAQKLGTSSMATAAHGRKAATAVQERGRPPVEKNFTGRRLVGNPTFGAPPRSTGGGAAVCFRPPQGPMRHELLQQPQPDFVDHGAASITVSTMDSCRFQRMYWGDVARTYNVTTSSHRQRNMKQVKDRWHRINKWMDLFHCAWLKARRFNTNGWNDQMWIDQAHKLYEDDNKDLKLGHFVLMNVSYAVRNEPKCQTYSDGLRNAHKRKTTDQGTEDAREEKCQQTFLAPLPGTNPSPWWRPNEHKDGKLAEKEAKTLEVKAKMMETYNCLLLKHTGLMTYEEKVDHVGTLKYLKKTLFPDIY</sequence>
<dbReference type="Proteomes" id="UP000823388">
    <property type="component" value="Chromosome 9N"/>
</dbReference>